<gene>
    <name evidence="3" type="ORF">LX83_000440</name>
</gene>
<organism evidence="3 4">
    <name type="scientific">Goodfellowiella coeruleoviolacea</name>
    <dbReference type="NCBI Taxonomy" id="334858"/>
    <lineage>
        <taxon>Bacteria</taxon>
        <taxon>Bacillati</taxon>
        <taxon>Actinomycetota</taxon>
        <taxon>Actinomycetes</taxon>
        <taxon>Pseudonocardiales</taxon>
        <taxon>Pseudonocardiaceae</taxon>
        <taxon>Goodfellowiella</taxon>
    </lineage>
</organism>
<feature type="signal peptide" evidence="1">
    <location>
        <begin position="1"/>
        <end position="22"/>
    </location>
</feature>
<reference evidence="3" key="1">
    <citation type="submission" date="2022-06" db="EMBL/GenBank/DDBJ databases">
        <title>Genomic Encyclopedia of Archaeal and Bacterial Type Strains, Phase II (KMG-II): from individual species to whole genera.</title>
        <authorList>
            <person name="Goeker M."/>
        </authorList>
    </citation>
    <scope>NUCLEOTIDE SEQUENCE</scope>
    <source>
        <strain evidence="3">DSM 43935</strain>
    </source>
</reference>
<sequence length="292" mass="31287">MRRHPTAHRLAALLIVVLGALAVSPASGNAAAANAVTGNAAAGQAAAGQVAATKKGVSTWYFDGVTQALADVRVGWYHNWDSGRQNIAAPAGVEFVPTIWGAGSVTQARLDQARAEGSTLLGFNEPDLAEQANMSVERALELWPRLQSTGMRLGSPVVAHSGDVAGGWLDRFLSGAAARSLRVDFIALHWYGSDFSAAAVDHLRGYLQAVWDRYHKPIWLTEFALIDFSGATPRYPTQQQQVDFVRGATAMLNQLSYVERYAWFALPTDRSGTGLYNGTTPNAVGQAYRAVS</sequence>
<name>A0AAE3G8N4_9PSEU</name>
<dbReference type="AlphaFoldDB" id="A0AAE3G8N4"/>
<dbReference type="Proteomes" id="UP001206128">
    <property type="component" value="Unassembled WGS sequence"/>
</dbReference>
<keyword evidence="3" id="KW-0378">Hydrolase</keyword>
<feature type="chain" id="PRO_5042012856" evidence="1">
    <location>
        <begin position="23"/>
        <end position="292"/>
    </location>
</feature>
<dbReference type="GO" id="GO:0016787">
    <property type="term" value="F:hydrolase activity"/>
    <property type="evidence" value="ECO:0007669"/>
    <property type="project" value="UniProtKB-KW"/>
</dbReference>
<dbReference type="PANTHER" id="PTHR34154">
    <property type="entry name" value="ALKALI-SENSITIVE LINKAGE PROTEIN 1"/>
    <property type="match status" value="1"/>
</dbReference>
<dbReference type="InterPro" id="IPR053183">
    <property type="entry name" value="ASL1"/>
</dbReference>
<dbReference type="GO" id="GO:0071966">
    <property type="term" value="P:fungal-type cell wall polysaccharide metabolic process"/>
    <property type="evidence" value="ECO:0007669"/>
    <property type="project" value="TreeGrafter"/>
</dbReference>
<keyword evidence="4" id="KW-1185">Reference proteome</keyword>
<evidence type="ECO:0000313" key="4">
    <source>
        <dbReference type="Proteomes" id="UP001206128"/>
    </source>
</evidence>
<feature type="domain" description="Asl1-like glycosyl hydrolase catalytic" evidence="2">
    <location>
        <begin position="71"/>
        <end position="288"/>
    </location>
</feature>
<evidence type="ECO:0000259" key="2">
    <source>
        <dbReference type="Pfam" id="PF11790"/>
    </source>
</evidence>
<protein>
    <submittedName>
        <fullName evidence="3">Glycosyl hydrolase catalytic core</fullName>
    </submittedName>
</protein>
<dbReference type="Pfam" id="PF11790">
    <property type="entry name" value="Glyco_hydro_cc"/>
    <property type="match status" value="1"/>
</dbReference>
<dbReference type="InterPro" id="IPR017853">
    <property type="entry name" value="GH"/>
</dbReference>
<accession>A0AAE3G8N4</accession>
<evidence type="ECO:0000313" key="3">
    <source>
        <dbReference type="EMBL" id="MCP2163600.1"/>
    </source>
</evidence>
<dbReference type="RefSeq" id="WP_253766382.1">
    <property type="nucleotide sequence ID" value="NZ_JAMTCK010000001.1"/>
</dbReference>
<dbReference type="InterPro" id="IPR024655">
    <property type="entry name" value="Asl1_glyco_hydro_catalytic"/>
</dbReference>
<comment type="caution">
    <text evidence="3">The sequence shown here is derived from an EMBL/GenBank/DDBJ whole genome shotgun (WGS) entry which is preliminary data.</text>
</comment>
<dbReference type="PANTHER" id="PTHR34154:SF3">
    <property type="entry name" value="ALKALI-SENSITIVE LINKAGE PROTEIN 1"/>
    <property type="match status" value="1"/>
</dbReference>
<evidence type="ECO:0000256" key="1">
    <source>
        <dbReference type="SAM" id="SignalP"/>
    </source>
</evidence>
<keyword evidence="1" id="KW-0732">Signal</keyword>
<dbReference type="SUPFAM" id="SSF51445">
    <property type="entry name" value="(Trans)glycosidases"/>
    <property type="match status" value="1"/>
</dbReference>
<proteinExistence type="predicted"/>
<dbReference type="Gene3D" id="3.20.20.80">
    <property type="entry name" value="Glycosidases"/>
    <property type="match status" value="1"/>
</dbReference>
<dbReference type="EMBL" id="JAMTCK010000001">
    <property type="protein sequence ID" value="MCP2163600.1"/>
    <property type="molecule type" value="Genomic_DNA"/>
</dbReference>